<name>A0A3E3I8R6_9FIRM</name>
<comment type="caution">
    <text evidence="1">The sequence shown here is derived from an EMBL/GenBank/DDBJ whole genome shotgun (WGS) entry which is preliminary data.</text>
</comment>
<reference evidence="1 2" key="1">
    <citation type="submission" date="2018-08" db="EMBL/GenBank/DDBJ databases">
        <title>A genome reference for cultivated species of the human gut microbiota.</title>
        <authorList>
            <person name="Zou Y."/>
            <person name="Xue W."/>
            <person name="Luo G."/>
        </authorList>
    </citation>
    <scope>NUCLEOTIDE SEQUENCE [LARGE SCALE GENOMIC DNA]</scope>
    <source>
        <strain evidence="1 2">TF05-5AC</strain>
    </source>
</reference>
<dbReference type="AlphaFoldDB" id="A0A3E3I8R6"/>
<gene>
    <name evidence="1" type="ORF">DXC51_05780</name>
</gene>
<accession>A0A3E3I8R6</accession>
<organism evidence="1 2">
    <name type="scientific">Eisenbergiella massiliensis</name>
    <dbReference type="NCBI Taxonomy" id="1720294"/>
    <lineage>
        <taxon>Bacteria</taxon>
        <taxon>Bacillati</taxon>
        <taxon>Bacillota</taxon>
        <taxon>Clostridia</taxon>
        <taxon>Lachnospirales</taxon>
        <taxon>Lachnospiraceae</taxon>
        <taxon>Eisenbergiella</taxon>
    </lineage>
</organism>
<keyword evidence="2" id="KW-1185">Reference proteome</keyword>
<proteinExistence type="predicted"/>
<evidence type="ECO:0000313" key="1">
    <source>
        <dbReference type="EMBL" id="RGE63465.1"/>
    </source>
</evidence>
<evidence type="ECO:0000313" key="2">
    <source>
        <dbReference type="Proteomes" id="UP000260812"/>
    </source>
</evidence>
<sequence>MNRNVCYGKSKPALVRGAQAGPGINTCGGSGREAVKLSDIIVRKKCPAAGGGILKILPHAAGQLYYRGVFSRFCEV</sequence>
<protein>
    <submittedName>
        <fullName evidence="1">Uncharacterized protein</fullName>
    </submittedName>
</protein>
<dbReference type="EMBL" id="QVLV01000003">
    <property type="protein sequence ID" value="RGE63465.1"/>
    <property type="molecule type" value="Genomic_DNA"/>
</dbReference>
<dbReference type="Proteomes" id="UP000260812">
    <property type="component" value="Unassembled WGS sequence"/>
</dbReference>